<dbReference type="eggNOG" id="ENOG502S3ZA">
    <property type="taxonomic scope" value="Eukaryota"/>
</dbReference>
<gene>
    <name evidence="2" type="ORF">CORT_0D04980</name>
</gene>
<keyword evidence="3" id="KW-1185">Reference proteome</keyword>
<evidence type="ECO:0000256" key="1">
    <source>
        <dbReference type="SAM" id="MobiDB-lite"/>
    </source>
</evidence>
<feature type="region of interest" description="Disordered" evidence="1">
    <location>
        <begin position="105"/>
        <end position="134"/>
    </location>
</feature>
<protein>
    <recommendedName>
        <fullName evidence="4">DUF1892-domain-containing protein</fullName>
    </recommendedName>
</protein>
<evidence type="ECO:0008006" key="4">
    <source>
        <dbReference type="Google" id="ProtNLM"/>
    </source>
</evidence>
<dbReference type="RefSeq" id="XP_003869473.1">
    <property type="nucleotide sequence ID" value="XM_003869424.1"/>
</dbReference>
<dbReference type="Gene3D" id="3.10.20.250">
    <property type="entry name" value="YML108W-like"/>
    <property type="match status" value="1"/>
</dbReference>
<dbReference type="GeneID" id="14540438"/>
<feature type="compositionally biased region" description="Acidic residues" evidence="1">
    <location>
        <begin position="111"/>
        <end position="122"/>
    </location>
</feature>
<proteinExistence type="predicted"/>
<evidence type="ECO:0000313" key="3">
    <source>
        <dbReference type="Proteomes" id="UP000005018"/>
    </source>
</evidence>
<dbReference type="Proteomes" id="UP000005018">
    <property type="component" value="Chromosome 4"/>
</dbReference>
<dbReference type="AlphaFoldDB" id="H8X690"/>
<dbReference type="SUPFAM" id="SSF89975">
    <property type="entry name" value="Hypothetical protein Yml108w"/>
    <property type="match status" value="1"/>
</dbReference>
<dbReference type="OrthoDB" id="4035606at2759"/>
<evidence type="ECO:0000313" key="2">
    <source>
        <dbReference type="EMBL" id="CCG23338.1"/>
    </source>
</evidence>
<name>H8X690_CANO9</name>
<sequence>MSSEFEADGPQSDEELDYPLRIVLVTDDPKSKESEMEEILLDRITSFRMMNVFFDAFDDAVAVPNEGHIKYEVGSDGLVVIIVDSTKLKDDAVKFIDDYAKELEQEKEEKEEVEEEVEEEEEKESKKKKIKTTA</sequence>
<dbReference type="InterPro" id="IPR035946">
    <property type="entry name" value="YML108W-like_sf"/>
</dbReference>
<dbReference type="HOGENOM" id="CLU_126651_0_0_1"/>
<accession>H8X690</accession>
<reference evidence="2 3" key="1">
    <citation type="journal article" date="2012" name="PLoS ONE">
        <title>Sequence and analysis of the genome of the pathogenic yeast Candida orthopsilosis.</title>
        <authorList>
            <person name="Riccombeni A."/>
            <person name="Vidanes G."/>
            <person name="Proux-Wera E."/>
            <person name="Wolfe K.H."/>
            <person name="Butler G."/>
        </authorList>
    </citation>
    <scope>NUCLEOTIDE SEQUENCE [LARGE SCALE GENOMIC DNA]</scope>
    <source>
        <strain evidence="2 3">Co 90-125</strain>
    </source>
</reference>
<dbReference type="Pfam" id="PF08987">
    <property type="entry name" value="DUF1892"/>
    <property type="match status" value="1"/>
</dbReference>
<organism evidence="2 3">
    <name type="scientific">Candida orthopsilosis (strain 90-125)</name>
    <name type="common">Yeast</name>
    <dbReference type="NCBI Taxonomy" id="1136231"/>
    <lineage>
        <taxon>Eukaryota</taxon>
        <taxon>Fungi</taxon>
        <taxon>Dikarya</taxon>
        <taxon>Ascomycota</taxon>
        <taxon>Saccharomycotina</taxon>
        <taxon>Pichiomycetes</taxon>
        <taxon>Debaryomycetaceae</taxon>
        <taxon>Candida/Lodderomyces clade</taxon>
        <taxon>Candida</taxon>
    </lineage>
</organism>
<dbReference type="InterPro" id="IPR015080">
    <property type="entry name" value="DUF1892"/>
</dbReference>
<dbReference type="EMBL" id="HE681722">
    <property type="protein sequence ID" value="CCG23338.1"/>
    <property type="molecule type" value="Genomic_DNA"/>
</dbReference>
<dbReference type="KEGG" id="cot:CORT_0D04980"/>